<sequence>MADRFPSLDEFDAGQSEARGDATNFDALGDDAGDDFLSRERALLGDDADQFASENDKLATVEDGDDDLLGGDFGGQTNADSQEMSGFESSFPAIDTSNDHMAPGGTITGSTLPFLPGQPAPSFTPQRSDSPEPDVIREWRERRDLQIQHRDEVSAERKAKTVQEAQQNIDDFYENYNNKKEKEIAKTRKEAEEFLANRDDTTAGGTSWERIAKLVDLSGKGTKGGASGSEKARFRELLLSLKKDDKAPGATGKKVRRAEVYVSTATSDQNAVSLVATPKSCRGQGTGYRKALST</sequence>
<evidence type="ECO:0000313" key="1">
    <source>
        <dbReference type="EMBL" id="KAJ8110756.1"/>
    </source>
</evidence>
<accession>A0ACC2I6H0</accession>
<name>A0ACC2I6H0_9PLEO</name>
<organism evidence="1 2">
    <name type="scientific">Boeremia exigua</name>
    <dbReference type="NCBI Taxonomy" id="749465"/>
    <lineage>
        <taxon>Eukaryota</taxon>
        <taxon>Fungi</taxon>
        <taxon>Dikarya</taxon>
        <taxon>Ascomycota</taxon>
        <taxon>Pezizomycotina</taxon>
        <taxon>Dothideomycetes</taxon>
        <taxon>Pleosporomycetidae</taxon>
        <taxon>Pleosporales</taxon>
        <taxon>Pleosporineae</taxon>
        <taxon>Didymellaceae</taxon>
        <taxon>Boeremia</taxon>
    </lineage>
</organism>
<protein>
    <submittedName>
        <fullName evidence="1">Uncharacterized protein</fullName>
    </submittedName>
</protein>
<keyword evidence="2" id="KW-1185">Reference proteome</keyword>
<reference evidence="1" key="1">
    <citation type="submission" date="2022-11" db="EMBL/GenBank/DDBJ databases">
        <title>Genome Sequence of Boeremia exigua.</title>
        <authorList>
            <person name="Buettner E."/>
        </authorList>
    </citation>
    <scope>NUCLEOTIDE SEQUENCE</scope>
    <source>
        <strain evidence="1">CU02</strain>
    </source>
</reference>
<gene>
    <name evidence="1" type="ORF">OPT61_g6483</name>
</gene>
<comment type="caution">
    <text evidence="1">The sequence shown here is derived from an EMBL/GenBank/DDBJ whole genome shotgun (WGS) entry which is preliminary data.</text>
</comment>
<evidence type="ECO:0000313" key="2">
    <source>
        <dbReference type="Proteomes" id="UP001153331"/>
    </source>
</evidence>
<dbReference type="Proteomes" id="UP001153331">
    <property type="component" value="Unassembled WGS sequence"/>
</dbReference>
<proteinExistence type="predicted"/>
<dbReference type="EMBL" id="JAPHNI010000469">
    <property type="protein sequence ID" value="KAJ8110756.1"/>
    <property type="molecule type" value="Genomic_DNA"/>
</dbReference>